<comment type="caution">
    <text evidence="1">The sequence shown here is derived from an EMBL/GenBank/DDBJ whole genome shotgun (WGS) entry which is preliminary data.</text>
</comment>
<proteinExistence type="predicted"/>
<evidence type="ECO:0000313" key="2">
    <source>
        <dbReference type="Proteomes" id="UP000813423"/>
    </source>
</evidence>
<organism evidence="1 2">
    <name type="scientific">Aspergillus fumigatus</name>
    <name type="common">Neosartorya fumigata</name>
    <dbReference type="NCBI Taxonomy" id="746128"/>
    <lineage>
        <taxon>Eukaryota</taxon>
        <taxon>Fungi</taxon>
        <taxon>Dikarya</taxon>
        <taxon>Ascomycota</taxon>
        <taxon>Pezizomycotina</taxon>
        <taxon>Eurotiomycetes</taxon>
        <taxon>Eurotiomycetidae</taxon>
        <taxon>Eurotiales</taxon>
        <taxon>Aspergillaceae</taxon>
        <taxon>Aspergillus</taxon>
        <taxon>Aspergillus subgen. Fumigati</taxon>
    </lineage>
</organism>
<evidence type="ECO:0000313" key="1">
    <source>
        <dbReference type="EMBL" id="KAH1895876.1"/>
    </source>
</evidence>
<gene>
    <name evidence="1" type="ORF">KXV57_001718</name>
</gene>
<name>A0A9P8NCJ5_ASPFM</name>
<accession>A0A9P8NCJ5</accession>
<dbReference type="Proteomes" id="UP000813423">
    <property type="component" value="Unassembled WGS sequence"/>
</dbReference>
<protein>
    <submittedName>
        <fullName evidence="1">Uncharacterized protein</fullName>
    </submittedName>
</protein>
<dbReference type="Gene3D" id="3.50.50.60">
    <property type="entry name" value="FAD/NAD(P)-binding domain"/>
    <property type="match status" value="1"/>
</dbReference>
<dbReference type="Gene3D" id="3.30.560.10">
    <property type="entry name" value="Glucose Oxidase, domain 3"/>
    <property type="match status" value="1"/>
</dbReference>
<sequence length="58" mass="6045">MTVIDTNSAAVVANRLVEDPNTQVLVLEAGANRLTDPRILVPGLAPTAYGDPDLDSAI</sequence>
<dbReference type="EMBL" id="JAIBSC010000132">
    <property type="protein sequence ID" value="KAH1895876.1"/>
    <property type="molecule type" value="Genomic_DNA"/>
</dbReference>
<reference evidence="1" key="1">
    <citation type="submission" date="2021-08" db="EMBL/GenBank/DDBJ databases">
        <title>Global Aspergillus fumigatus from environmental and clinical sources.</title>
        <authorList>
            <person name="Barber A."/>
            <person name="Sae-Ong T."/>
        </authorList>
    </citation>
    <scope>NUCLEOTIDE SEQUENCE</scope>
    <source>
        <strain evidence="1">NRZ-2016-071</strain>
    </source>
</reference>
<dbReference type="InterPro" id="IPR036188">
    <property type="entry name" value="FAD/NAD-bd_sf"/>
</dbReference>
<dbReference type="AlphaFoldDB" id="A0A9P8NCJ5"/>